<proteinExistence type="predicted"/>
<dbReference type="EMBL" id="QUSG01000006">
    <property type="protein sequence ID" value="KAA3527071.1"/>
    <property type="molecule type" value="Genomic_DNA"/>
</dbReference>
<organism evidence="1 2">
    <name type="scientific">Agrobacterium vitis</name>
    <name type="common">Rhizobium vitis</name>
    <dbReference type="NCBI Taxonomy" id="373"/>
    <lineage>
        <taxon>Bacteria</taxon>
        <taxon>Pseudomonadati</taxon>
        <taxon>Pseudomonadota</taxon>
        <taxon>Alphaproteobacteria</taxon>
        <taxon>Hyphomicrobiales</taxon>
        <taxon>Rhizobiaceae</taxon>
        <taxon>Rhizobium/Agrobacterium group</taxon>
        <taxon>Agrobacterium</taxon>
    </lineage>
</organism>
<name>A0A7J4X4I1_AGRVI</name>
<reference evidence="1 2" key="1">
    <citation type="submission" date="2018-08" db="EMBL/GenBank/DDBJ databases">
        <title>Genome sequencing of Agrobacterium vitis strain ICMP 10754.</title>
        <authorList>
            <person name="Visnovsky S.B."/>
            <person name="Pitman A.R."/>
        </authorList>
    </citation>
    <scope>NUCLEOTIDE SEQUENCE [LARGE SCALE GENOMIC DNA]</scope>
    <source>
        <strain evidence="1 2">ICMP 10754</strain>
    </source>
</reference>
<sequence>MTEVISRQQYRAELSMIEHGKNREKKRGNKYGAKRTTVDGIAFDSKRESEVYRDLKTLERAGRISGLVLQRKFELIVKNLETDDSEIIGTYRADFCFIDHDQDGRLRVIDVKGVVTRDFRRVRKIMKAAYNIEVEVWK</sequence>
<dbReference type="Proteomes" id="UP000436911">
    <property type="component" value="Unassembled WGS sequence"/>
</dbReference>
<dbReference type="InterPro" id="IPR009414">
    <property type="entry name" value="DUF1064"/>
</dbReference>
<comment type="caution">
    <text evidence="1">The sequence shown here is derived from an EMBL/GenBank/DDBJ whole genome shotgun (WGS) entry which is preliminary data.</text>
</comment>
<evidence type="ECO:0000313" key="1">
    <source>
        <dbReference type="EMBL" id="KAA3527071.1"/>
    </source>
</evidence>
<protein>
    <submittedName>
        <fullName evidence="1">DUF1064 domain-containing protein</fullName>
    </submittedName>
</protein>
<dbReference type="RefSeq" id="WP_149916823.1">
    <property type="nucleotide sequence ID" value="NZ_QUSG01000006.1"/>
</dbReference>
<evidence type="ECO:0000313" key="2">
    <source>
        <dbReference type="Proteomes" id="UP000436911"/>
    </source>
</evidence>
<gene>
    <name evidence="1" type="ORF">DXT89_14150</name>
</gene>
<accession>A0A7J4X4I1</accession>
<dbReference type="AlphaFoldDB" id="A0A7J4X4I1"/>
<dbReference type="Pfam" id="PF06356">
    <property type="entry name" value="DUF1064"/>
    <property type="match status" value="1"/>
</dbReference>